<dbReference type="InterPro" id="IPR007900">
    <property type="entry name" value="TAF4_C"/>
</dbReference>
<dbReference type="GO" id="GO:0003743">
    <property type="term" value="F:translation initiation factor activity"/>
    <property type="evidence" value="ECO:0007669"/>
    <property type="project" value="UniProtKB-KW"/>
</dbReference>
<gene>
    <name evidence="11" type="ORF">PSACC_02913</name>
</gene>
<dbReference type="CDD" id="cd08045">
    <property type="entry name" value="HFD_TAF4"/>
    <property type="match status" value="1"/>
</dbReference>
<dbReference type="GO" id="GO:0046982">
    <property type="term" value="F:protein heterodimerization activity"/>
    <property type="evidence" value="ECO:0007669"/>
    <property type="project" value="InterPro"/>
</dbReference>
<evidence type="ECO:0000256" key="5">
    <source>
        <dbReference type="ARBA" id="ARBA00023163"/>
    </source>
</evidence>
<comment type="function">
    <text evidence="7">Functions as a component of the DNA-binding general transcription factor complex TFIID. Binding of TFIID to a promoter (with or without TATA element) is the initial step in pre-initiation complex (PIC) formation. TFIID plays a key role in the regulation of gene expression by RNA polymerase II through different activities such as transcription activator interaction, core promoter recognition and selectivity, TFIIA and TFIIB interaction, chromatin modification (histone acetylation by TAF1), facilitation of DNA opening and initiation of transcription.</text>
</comment>
<dbReference type="GO" id="GO:0006367">
    <property type="term" value="P:transcription initiation at RNA polymerase II promoter"/>
    <property type="evidence" value="ECO:0007669"/>
    <property type="project" value="TreeGrafter"/>
</dbReference>
<feature type="domain" description="Transcription initiation factor TFIID component TAF4 C-terminal" evidence="10">
    <location>
        <begin position="175"/>
        <end position="431"/>
    </location>
</feature>
<dbReference type="PANTHER" id="PTHR15138">
    <property type="entry name" value="TRANSCRIPTION INITIATION FACTOR TFIID SUBUNIT 4"/>
    <property type="match status" value="1"/>
</dbReference>
<keyword evidence="12" id="KW-1185">Reference proteome</keyword>
<keyword evidence="11" id="KW-0648">Protein biosynthesis</keyword>
<dbReference type="Pfam" id="PF05236">
    <property type="entry name" value="TAF4"/>
    <property type="match status" value="1"/>
</dbReference>
<evidence type="ECO:0000256" key="3">
    <source>
        <dbReference type="ARBA" id="ARBA00017306"/>
    </source>
</evidence>
<dbReference type="AlphaFoldDB" id="A0A2H9THR5"/>
<dbReference type="GO" id="GO:0005669">
    <property type="term" value="C:transcription factor TFIID complex"/>
    <property type="evidence" value="ECO:0007669"/>
    <property type="project" value="InterPro"/>
</dbReference>
<evidence type="ECO:0000256" key="2">
    <source>
        <dbReference type="ARBA" id="ARBA00006178"/>
    </source>
</evidence>
<sequence length="437" mass="46874">MDNAAKRGRSARNLSTGASRGRGGRASVSSNSRGASATATPQPSPTMGAIRPSAPTMGGGLSGPSFTNDILNHLPPPKRQEMLNLVSRFRGKQISIQEFLGVSRTLLGEQLYAVLARGMSSAARPTTTGRPGPSMPNLGNGSNAAPTEDGESNANGGEDDSAGGFDVNKLDSTALQDVIQYSGVDLKAEAEMLMKGHDSFLSAVNVPTGKDPRMHFDYYMNGARLKALVTAAVVPKGITDMNEDCLDMISLAVQRRLVNIISELVDISKNRCEWGRSRFKIRIDNDPKKQLWLVDQYLAGENERVKSGQGGLGSADSLALARAKMKRTEKRAGEDVAVKTKLANVTAAVATGLQLKSWMTDPSALAAPQPQHDASQETGPTKIPLHFSQAPSMTPIADRDMQNMFASRCVAVKDLIYYAENDPHLRKSNLLLTLLQQ</sequence>
<evidence type="ECO:0000256" key="6">
    <source>
        <dbReference type="ARBA" id="ARBA00023242"/>
    </source>
</evidence>
<dbReference type="Proteomes" id="UP000240830">
    <property type="component" value="Unassembled WGS sequence"/>
</dbReference>
<evidence type="ECO:0000256" key="7">
    <source>
        <dbReference type="ARBA" id="ARBA00025346"/>
    </source>
</evidence>
<dbReference type="InterPro" id="IPR009072">
    <property type="entry name" value="Histone-fold"/>
</dbReference>
<evidence type="ECO:0000313" key="11">
    <source>
        <dbReference type="EMBL" id="PJF17294.1"/>
    </source>
</evidence>
<evidence type="ECO:0000256" key="4">
    <source>
        <dbReference type="ARBA" id="ARBA00023015"/>
    </source>
</evidence>
<dbReference type="GO" id="GO:0016251">
    <property type="term" value="F:RNA polymerase II general transcription initiation factor activity"/>
    <property type="evidence" value="ECO:0007669"/>
    <property type="project" value="TreeGrafter"/>
</dbReference>
<dbReference type="InterPro" id="IPR045144">
    <property type="entry name" value="TAF4"/>
</dbReference>
<keyword evidence="11" id="KW-0396">Initiation factor</keyword>
<reference evidence="11 12" key="1">
    <citation type="submission" date="2016-10" db="EMBL/GenBank/DDBJ databases">
        <title>The genome of Paramicrosporidium saccamoebae is the missing link in understanding Cryptomycota and Microsporidia evolution.</title>
        <authorList>
            <person name="Quandt C.A."/>
            <person name="Beaudet D."/>
            <person name="Corsaro D."/>
            <person name="Michel R."/>
            <person name="Corradi N."/>
            <person name="James T."/>
        </authorList>
    </citation>
    <scope>NUCLEOTIDE SEQUENCE [LARGE SCALE GENOMIC DNA]</scope>
    <source>
        <strain evidence="11 12">KSL3</strain>
    </source>
</reference>
<comment type="caution">
    <text evidence="11">The sequence shown here is derived from an EMBL/GenBank/DDBJ whole genome shotgun (WGS) entry which is preliminary data.</text>
</comment>
<dbReference type="Gene3D" id="1.10.20.10">
    <property type="entry name" value="Histone, subunit A"/>
    <property type="match status" value="1"/>
</dbReference>
<feature type="region of interest" description="Disordered" evidence="9">
    <location>
        <begin position="122"/>
        <end position="166"/>
    </location>
</feature>
<dbReference type="STRING" id="1246581.A0A2H9THR5"/>
<feature type="region of interest" description="Disordered" evidence="9">
    <location>
        <begin position="362"/>
        <end position="382"/>
    </location>
</feature>
<dbReference type="OrthoDB" id="21060at2759"/>
<dbReference type="EMBL" id="MTSL01000179">
    <property type="protein sequence ID" value="PJF17294.1"/>
    <property type="molecule type" value="Genomic_DNA"/>
</dbReference>
<feature type="region of interest" description="Disordered" evidence="9">
    <location>
        <begin position="1"/>
        <end position="74"/>
    </location>
</feature>
<feature type="compositionally biased region" description="Low complexity" evidence="9">
    <location>
        <begin position="15"/>
        <end position="37"/>
    </location>
</feature>
<protein>
    <recommendedName>
        <fullName evidence="3">Transcription initiation factor TFIID subunit 4</fullName>
    </recommendedName>
    <alternativeName>
        <fullName evidence="8">TBP-associated factor 4</fullName>
    </alternativeName>
</protein>
<evidence type="ECO:0000256" key="8">
    <source>
        <dbReference type="ARBA" id="ARBA00031747"/>
    </source>
</evidence>
<keyword evidence="4" id="KW-0805">Transcription regulation</keyword>
<dbReference type="GO" id="GO:0003677">
    <property type="term" value="F:DNA binding"/>
    <property type="evidence" value="ECO:0007669"/>
    <property type="project" value="TreeGrafter"/>
</dbReference>
<proteinExistence type="inferred from homology"/>
<keyword evidence="6" id="KW-0539">Nucleus</keyword>
<evidence type="ECO:0000256" key="9">
    <source>
        <dbReference type="SAM" id="MobiDB-lite"/>
    </source>
</evidence>
<name>A0A2H9THR5_9FUNG</name>
<accession>A0A2H9THR5</accession>
<comment type="similarity">
    <text evidence="2">Belongs to the TAF4 family.</text>
</comment>
<comment type="subcellular location">
    <subcellularLocation>
        <location evidence="1">Nucleus</location>
    </subcellularLocation>
</comment>
<keyword evidence="5" id="KW-0804">Transcription</keyword>
<organism evidence="11 12">
    <name type="scientific">Paramicrosporidium saccamoebae</name>
    <dbReference type="NCBI Taxonomy" id="1246581"/>
    <lineage>
        <taxon>Eukaryota</taxon>
        <taxon>Fungi</taxon>
        <taxon>Fungi incertae sedis</taxon>
        <taxon>Cryptomycota</taxon>
        <taxon>Cryptomycota incertae sedis</taxon>
        <taxon>Paramicrosporidium</taxon>
    </lineage>
</organism>
<evidence type="ECO:0000256" key="1">
    <source>
        <dbReference type="ARBA" id="ARBA00004123"/>
    </source>
</evidence>
<evidence type="ECO:0000313" key="12">
    <source>
        <dbReference type="Proteomes" id="UP000240830"/>
    </source>
</evidence>
<evidence type="ECO:0000259" key="10">
    <source>
        <dbReference type="Pfam" id="PF05236"/>
    </source>
</evidence>
<feature type="compositionally biased region" description="Basic residues" evidence="9">
    <location>
        <begin position="1"/>
        <end position="10"/>
    </location>
</feature>
<dbReference type="PANTHER" id="PTHR15138:SF14">
    <property type="entry name" value="TRANSCRIPTION INITIATION FACTOR TFIID SUBUNIT 4"/>
    <property type="match status" value="1"/>
</dbReference>